<evidence type="ECO:0000259" key="7">
    <source>
        <dbReference type="PROSITE" id="PS51387"/>
    </source>
</evidence>
<keyword evidence="9" id="KW-1185">Reference proteome</keyword>
<dbReference type="PANTHER" id="PTHR42973:SF39">
    <property type="entry name" value="FAD-BINDING PCMH-TYPE DOMAIN-CONTAINING PROTEIN"/>
    <property type="match status" value="1"/>
</dbReference>
<sequence>MGSEAENGDHIDEFESGFLGDLIRPEDSGYDDARTVWNGMIDKRPDLVAHCQDVADVISAVEFAREQDLLVAVRGGGHNAAGLGTCDDGIVIDCSPMNWVDVDPDTRRVRIGGGATWRDVDHATQTFGLAVPGGVVSHTGVAGLTLGGGYGHLRRKYGLTCDNLVSVDLVTADGRFLTASEDEHPDLFWAVRGGGGNFGIVTAFEFEAHPIGTELATVETWHPIEDAAAVFKAWRDFVETAPRTVSGEAIIWGIPEDPHFPEEYHDDPVAIITAVHAGDPEEGEDLLRPLREFGSPLFDFSGRTRYLDLQQGFDPFFPAHEHRYYQGSVYLDSLDDEVITEIVEREPSRPDPRILYYVWNLGGAITEVPEHATAFNGRDHPYLLAIDCKWDDSDADEAILDWARSFQRDVQVHSPGEGYRNFPGLGEDEDGEPQRSPRSDETHDRLVEVKDQYDPTNVFSRNHGVTPSESARTDGGTVDE</sequence>
<dbReference type="InterPro" id="IPR050416">
    <property type="entry name" value="FAD-linked_Oxidoreductase"/>
</dbReference>
<dbReference type="InterPro" id="IPR016167">
    <property type="entry name" value="FAD-bd_PCMH_sub1"/>
</dbReference>
<comment type="similarity">
    <text evidence="2">Belongs to the oxygen-dependent FAD-linked oxidoreductase family.</text>
</comment>
<evidence type="ECO:0000313" key="8">
    <source>
        <dbReference type="EMBL" id="ELY39608.1"/>
    </source>
</evidence>
<dbReference type="SUPFAM" id="SSF56176">
    <property type="entry name" value="FAD-binding/transporter-associated domain-like"/>
    <property type="match status" value="1"/>
</dbReference>
<feature type="compositionally biased region" description="Basic and acidic residues" evidence="6">
    <location>
        <begin position="432"/>
        <end position="453"/>
    </location>
</feature>
<keyword evidence="5" id="KW-0560">Oxidoreductase</keyword>
<comment type="caution">
    <text evidence="8">The sequence shown here is derived from an EMBL/GenBank/DDBJ whole genome shotgun (WGS) entry which is preliminary data.</text>
</comment>
<evidence type="ECO:0000313" key="9">
    <source>
        <dbReference type="Proteomes" id="UP000011599"/>
    </source>
</evidence>
<evidence type="ECO:0000256" key="4">
    <source>
        <dbReference type="ARBA" id="ARBA00022827"/>
    </source>
</evidence>
<keyword evidence="4" id="KW-0274">FAD</keyword>
<keyword evidence="3" id="KW-0285">Flavoprotein</keyword>
<dbReference type="InterPro" id="IPR006093">
    <property type="entry name" value="Oxy_OxRdtase_FAD_BS"/>
</dbReference>
<dbReference type="GO" id="GO:0016491">
    <property type="term" value="F:oxidoreductase activity"/>
    <property type="evidence" value="ECO:0007669"/>
    <property type="project" value="UniProtKB-KW"/>
</dbReference>
<organism evidence="8 9">
    <name type="scientific">Natronorubrum tibetense GA33</name>
    <dbReference type="NCBI Taxonomy" id="1114856"/>
    <lineage>
        <taxon>Archaea</taxon>
        <taxon>Methanobacteriati</taxon>
        <taxon>Methanobacteriota</taxon>
        <taxon>Stenosarchaea group</taxon>
        <taxon>Halobacteria</taxon>
        <taxon>Halobacteriales</taxon>
        <taxon>Natrialbaceae</taxon>
        <taxon>Natronorubrum</taxon>
    </lineage>
</organism>
<evidence type="ECO:0000256" key="1">
    <source>
        <dbReference type="ARBA" id="ARBA00001974"/>
    </source>
</evidence>
<dbReference type="EMBL" id="AOHW01000036">
    <property type="protein sequence ID" value="ELY39608.1"/>
    <property type="molecule type" value="Genomic_DNA"/>
</dbReference>
<dbReference type="InterPro" id="IPR016169">
    <property type="entry name" value="FAD-bd_PCMH_sub2"/>
</dbReference>
<evidence type="ECO:0000256" key="3">
    <source>
        <dbReference type="ARBA" id="ARBA00022630"/>
    </source>
</evidence>
<dbReference type="Pfam" id="PF08031">
    <property type="entry name" value="BBE"/>
    <property type="match status" value="1"/>
</dbReference>
<dbReference type="Proteomes" id="UP000011599">
    <property type="component" value="Unassembled WGS sequence"/>
</dbReference>
<feature type="domain" description="FAD-binding PCMH-type" evidence="7">
    <location>
        <begin position="40"/>
        <end position="211"/>
    </location>
</feature>
<feature type="compositionally biased region" description="Polar residues" evidence="6">
    <location>
        <begin position="454"/>
        <end position="470"/>
    </location>
</feature>
<dbReference type="Gene3D" id="3.30.43.10">
    <property type="entry name" value="Uridine Diphospho-n-acetylenolpyruvylglucosamine Reductase, domain 2"/>
    <property type="match status" value="1"/>
</dbReference>
<dbReference type="InterPro" id="IPR036318">
    <property type="entry name" value="FAD-bd_PCMH-like_sf"/>
</dbReference>
<dbReference type="PROSITE" id="PS51387">
    <property type="entry name" value="FAD_PCMH"/>
    <property type="match status" value="1"/>
</dbReference>
<gene>
    <name evidence="8" type="ORF">C496_13061</name>
</gene>
<dbReference type="Gene3D" id="3.30.465.10">
    <property type="match status" value="1"/>
</dbReference>
<dbReference type="eggNOG" id="arCOG00340">
    <property type="taxonomic scope" value="Archaea"/>
</dbReference>
<dbReference type="PANTHER" id="PTHR42973">
    <property type="entry name" value="BINDING OXIDOREDUCTASE, PUTATIVE (AFU_ORTHOLOGUE AFUA_1G17690)-RELATED"/>
    <property type="match status" value="1"/>
</dbReference>
<dbReference type="PROSITE" id="PS00862">
    <property type="entry name" value="OX2_COVAL_FAD"/>
    <property type="match status" value="1"/>
</dbReference>
<comment type="cofactor">
    <cofactor evidence="1">
        <name>FAD</name>
        <dbReference type="ChEBI" id="CHEBI:57692"/>
    </cofactor>
</comment>
<dbReference type="Pfam" id="PF01565">
    <property type="entry name" value="FAD_binding_4"/>
    <property type="match status" value="1"/>
</dbReference>
<dbReference type="InterPro" id="IPR016166">
    <property type="entry name" value="FAD-bd_PCMH"/>
</dbReference>
<dbReference type="GO" id="GO:0071949">
    <property type="term" value="F:FAD binding"/>
    <property type="evidence" value="ECO:0007669"/>
    <property type="project" value="InterPro"/>
</dbReference>
<evidence type="ECO:0000256" key="2">
    <source>
        <dbReference type="ARBA" id="ARBA00005466"/>
    </source>
</evidence>
<feature type="region of interest" description="Disordered" evidence="6">
    <location>
        <begin position="413"/>
        <end position="480"/>
    </location>
</feature>
<accession>L9VTL9</accession>
<dbReference type="PATRIC" id="fig|1114856.3.peg.2716"/>
<dbReference type="AlphaFoldDB" id="L9VTL9"/>
<dbReference type="InterPro" id="IPR012951">
    <property type="entry name" value="BBE"/>
</dbReference>
<name>L9VTL9_9EURY</name>
<proteinExistence type="inferred from homology"/>
<dbReference type="Gene3D" id="3.40.462.20">
    <property type="match status" value="1"/>
</dbReference>
<evidence type="ECO:0000256" key="5">
    <source>
        <dbReference type="ARBA" id="ARBA00023002"/>
    </source>
</evidence>
<reference evidence="8 9" key="1">
    <citation type="journal article" date="2014" name="PLoS Genet.">
        <title>Phylogenetically driven sequencing of extremely halophilic archaea reveals strategies for static and dynamic osmo-response.</title>
        <authorList>
            <person name="Becker E.A."/>
            <person name="Seitzer P.M."/>
            <person name="Tritt A."/>
            <person name="Larsen D."/>
            <person name="Krusor M."/>
            <person name="Yao A.I."/>
            <person name="Wu D."/>
            <person name="Madern D."/>
            <person name="Eisen J.A."/>
            <person name="Darling A.E."/>
            <person name="Facciotti M.T."/>
        </authorList>
    </citation>
    <scope>NUCLEOTIDE SEQUENCE [LARGE SCALE GENOMIC DNA]</scope>
    <source>
        <strain evidence="8 9">GA33</strain>
    </source>
</reference>
<dbReference type="InterPro" id="IPR006094">
    <property type="entry name" value="Oxid_FAD_bind_N"/>
</dbReference>
<dbReference type="OrthoDB" id="213514at2157"/>
<dbReference type="RefSeq" id="WP_006090483.1">
    <property type="nucleotide sequence ID" value="NZ_AOHW01000036.1"/>
</dbReference>
<evidence type="ECO:0000256" key="6">
    <source>
        <dbReference type="SAM" id="MobiDB-lite"/>
    </source>
</evidence>
<protein>
    <submittedName>
        <fullName evidence="8">FAD linked oxidase</fullName>
    </submittedName>
</protein>
<dbReference type="STRING" id="1114856.GCA_000383975_03034"/>